<accession>A0A382JWZ2</accession>
<evidence type="ECO:0000313" key="1">
    <source>
        <dbReference type="EMBL" id="SVC16398.1"/>
    </source>
</evidence>
<dbReference type="PANTHER" id="PTHR21485:SF6">
    <property type="entry name" value="N-ACYLNEURAMINATE CYTIDYLYLTRANSFERASE-RELATED"/>
    <property type="match status" value="1"/>
</dbReference>
<dbReference type="InterPro" id="IPR050793">
    <property type="entry name" value="CMP-NeuNAc_synthase"/>
</dbReference>
<dbReference type="PANTHER" id="PTHR21485">
    <property type="entry name" value="HAD SUPERFAMILY MEMBERS CMAS AND KDSC"/>
    <property type="match status" value="1"/>
</dbReference>
<gene>
    <name evidence="1" type="ORF">METZ01_LOCUS269252</name>
</gene>
<proteinExistence type="predicted"/>
<dbReference type="Gene3D" id="3.90.550.10">
    <property type="entry name" value="Spore Coat Polysaccharide Biosynthesis Protein SpsA, Chain A"/>
    <property type="match status" value="1"/>
</dbReference>
<dbReference type="InterPro" id="IPR003329">
    <property type="entry name" value="Cytidylyl_trans"/>
</dbReference>
<reference evidence="1" key="1">
    <citation type="submission" date="2018-05" db="EMBL/GenBank/DDBJ databases">
        <authorList>
            <person name="Lanie J.A."/>
            <person name="Ng W.-L."/>
            <person name="Kazmierczak K.M."/>
            <person name="Andrzejewski T.M."/>
            <person name="Davidsen T.M."/>
            <person name="Wayne K.J."/>
            <person name="Tettelin H."/>
            <person name="Glass J.I."/>
            <person name="Rusch D."/>
            <person name="Podicherti R."/>
            <person name="Tsui H.-C.T."/>
            <person name="Winkler M.E."/>
        </authorList>
    </citation>
    <scope>NUCLEOTIDE SEQUENCE</scope>
</reference>
<dbReference type="Pfam" id="PF02348">
    <property type="entry name" value="CTP_transf_3"/>
    <property type="match status" value="1"/>
</dbReference>
<dbReference type="CDD" id="cd02513">
    <property type="entry name" value="CMP-NeuAc_Synthase"/>
    <property type="match status" value="1"/>
</dbReference>
<evidence type="ECO:0008006" key="2">
    <source>
        <dbReference type="Google" id="ProtNLM"/>
    </source>
</evidence>
<dbReference type="AlphaFoldDB" id="A0A382JWZ2"/>
<protein>
    <recommendedName>
        <fullName evidence="2">Acylneuraminate cytidylyltransferase</fullName>
    </recommendedName>
</protein>
<dbReference type="InterPro" id="IPR029044">
    <property type="entry name" value="Nucleotide-diphossugar_trans"/>
</dbReference>
<dbReference type="SUPFAM" id="SSF53448">
    <property type="entry name" value="Nucleotide-diphospho-sugar transferases"/>
    <property type="match status" value="1"/>
</dbReference>
<dbReference type="EMBL" id="UINC01076847">
    <property type="protein sequence ID" value="SVC16398.1"/>
    <property type="molecule type" value="Genomic_DNA"/>
</dbReference>
<organism evidence="1">
    <name type="scientific">marine metagenome</name>
    <dbReference type="NCBI Taxonomy" id="408172"/>
    <lineage>
        <taxon>unclassified sequences</taxon>
        <taxon>metagenomes</taxon>
        <taxon>ecological metagenomes</taxon>
    </lineage>
</organism>
<sequence>MALSISAIVPMRDNSERVLNKNIRYFNGKPLYHYIINKLIDCETFESVIIDTNIEAIKAEVPKKFPQVIIIDRPDHLKASETPMNDVLHHSLQQVESKFILQTHSTNPLLDKNTILKSIEAFQSSYPKNDSLFSVTPLQMRFWDCETKPINHNPSELLRTQDLEPMYFENSCIYIFNREKFLKMKNRIGTNPRMFEINKVESFDIDDMEDFRIAESLHKF</sequence>
<name>A0A382JWZ2_9ZZZZ</name>
<dbReference type="GO" id="GO:0008781">
    <property type="term" value="F:N-acylneuraminate cytidylyltransferase activity"/>
    <property type="evidence" value="ECO:0007669"/>
    <property type="project" value="TreeGrafter"/>
</dbReference>